<evidence type="ECO:0008006" key="3">
    <source>
        <dbReference type="Google" id="ProtNLM"/>
    </source>
</evidence>
<dbReference type="AlphaFoldDB" id="A0A1F5X5T4"/>
<evidence type="ECO:0000313" key="1">
    <source>
        <dbReference type="EMBL" id="OGF83282.1"/>
    </source>
</evidence>
<name>A0A1F5X5T4_9BACT</name>
<sequence length="106" mass="12199">MKKKKDKPKKRKEKAEVLVVIGKEEVAAVAEKEKDAEEKAWDAVWEAKKRQNEATAEYRRSRGTNEFLDNLGKVQKAADDFIKAHSAWEAEVKEKKLRQNIYGPAD</sequence>
<evidence type="ECO:0000313" key="2">
    <source>
        <dbReference type="Proteomes" id="UP000178046"/>
    </source>
</evidence>
<proteinExistence type="predicted"/>
<protein>
    <recommendedName>
        <fullName evidence="3">Nucleotide exchange factor GrpE</fullName>
    </recommendedName>
</protein>
<accession>A0A1F5X5T4</accession>
<gene>
    <name evidence="1" type="ORF">A2924_03280</name>
</gene>
<organism evidence="1 2">
    <name type="scientific">Candidatus Giovannonibacteria bacterium RIFCSPLOWO2_01_FULL_44_16</name>
    <dbReference type="NCBI Taxonomy" id="1798348"/>
    <lineage>
        <taxon>Bacteria</taxon>
        <taxon>Candidatus Giovannoniibacteriota</taxon>
    </lineage>
</organism>
<comment type="caution">
    <text evidence="1">The sequence shown here is derived from an EMBL/GenBank/DDBJ whole genome shotgun (WGS) entry which is preliminary data.</text>
</comment>
<dbReference type="EMBL" id="MFIA01000002">
    <property type="protein sequence ID" value="OGF83282.1"/>
    <property type="molecule type" value="Genomic_DNA"/>
</dbReference>
<reference evidence="1 2" key="1">
    <citation type="journal article" date="2016" name="Nat. Commun.">
        <title>Thousands of microbial genomes shed light on interconnected biogeochemical processes in an aquifer system.</title>
        <authorList>
            <person name="Anantharaman K."/>
            <person name="Brown C.T."/>
            <person name="Hug L.A."/>
            <person name="Sharon I."/>
            <person name="Castelle C.J."/>
            <person name="Probst A.J."/>
            <person name="Thomas B.C."/>
            <person name="Singh A."/>
            <person name="Wilkins M.J."/>
            <person name="Karaoz U."/>
            <person name="Brodie E.L."/>
            <person name="Williams K.H."/>
            <person name="Hubbard S.S."/>
            <person name="Banfield J.F."/>
        </authorList>
    </citation>
    <scope>NUCLEOTIDE SEQUENCE [LARGE SCALE GENOMIC DNA]</scope>
</reference>
<dbReference type="Proteomes" id="UP000178046">
    <property type="component" value="Unassembled WGS sequence"/>
</dbReference>